<reference evidence="1 2" key="1">
    <citation type="submission" date="2022-04" db="EMBL/GenBank/DDBJ databases">
        <authorList>
            <person name="Grouzdev D.S."/>
            <person name="Pantiukh K.S."/>
            <person name="Krutkina M.S."/>
        </authorList>
    </citation>
    <scope>NUCLEOTIDE SEQUENCE [LARGE SCALE GENOMIC DNA]</scope>
    <source>
        <strain evidence="1 2">6x-1</strain>
    </source>
</reference>
<dbReference type="Proteomes" id="UP001203284">
    <property type="component" value="Unassembled WGS sequence"/>
</dbReference>
<organism evidence="1 2">
    <name type="scientific">Ancylobacter crimeensis</name>
    <dbReference type="NCBI Taxonomy" id="2579147"/>
    <lineage>
        <taxon>Bacteria</taxon>
        <taxon>Pseudomonadati</taxon>
        <taxon>Pseudomonadota</taxon>
        <taxon>Alphaproteobacteria</taxon>
        <taxon>Hyphomicrobiales</taxon>
        <taxon>Xanthobacteraceae</taxon>
        <taxon>Ancylobacter</taxon>
    </lineage>
</organism>
<name>A0ABT0D839_9HYPH</name>
<gene>
    <name evidence="1" type="ORF">MWN34_04295</name>
</gene>
<protein>
    <submittedName>
        <fullName evidence="1">DUF1127 domain-containing protein</fullName>
    </submittedName>
</protein>
<accession>A0ABT0D839</accession>
<comment type="caution">
    <text evidence="1">The sequence shown here is derived from an EMBL/GenBank/DDBJ whole genome shotgun (WGS) entry which is preliminary data.</text>
</comment>
<evidence type="ECO:0000313" key="2">
    <source>
        <dbReference type="Proteomes" id="UP001203284"/>
    </source>
</evidence>
<sequence>MSTLSITHQTSPEFFSRVVRAVASFFEAVGEGRQIALRYDALARLSDTALAARGLTRNDISRVAVHGR</sequence>
<dbReference type="RefSeq" id="WP_247026943.1">
    <property type="nucleotide sequence ID" value="NZ_JALKCH010000003.1"/>
</dbReference>
<keyword evidence="2" id="KW-1185">Reference proteome</keyword>
<proteinExistence type="predicted"/>
<dbReference type="EMBL" id="JALKCH010000003">
    <property type="protein sequence ID" value="MCK0196126.1"/>
    <property type="molecule type" value="Genomic_DNA"/>
</dbReference>
<evidence type="ECO:0000313" key="1">
    <source>
        <dbReference type="EMBL" id="MCK0196126.1"/>
    </source>
</evidence>